<feature type="coiled-coil region" evidence="1">
    <location>
        <begin position="139"/>
        <end position="166"/>
    </location>
</feature>
<evidence type="ECO:0000313" key="4">
    <source>
        <dbReference type="WBParaSite" id="MhA1_Contig210.frz3.gene34"/>
    </source>
</evidence>
<reference evidence="4" key="1">
    <citation type="submission" date="2016-11" db="UniProtKB">
        <authorList>
            <consortium name="WormBaseParasite"/>
        </authorList>
    </citation>
    <scope>IDENTIFICATION</scope>
</reference>
<name>A0A1I8BEQ3_MELHA</name>
<organism evidence="3 4">
    <name type="scientific">Meloidogyne hapla</name>
    <name type="common">Root-knot nematode worm</name>
    <dbReference type="NCBI Taxonomy" id="6305"/>
    <lineage>
        <taxon>Eukaryota</taxon>
        <taxon>Metazoa</taxon>
        <taxon>Ecdysozoa</taxon>
        <taxon>Nematoda</taxon>
        <taxon>Chromadorea</taxon>
        <taxon>Rhabditida</taxon>
        <taxon>Tylenchina</taxon>
        <taxon>Tylenchomorpha</taxon>
        <taxon>Tylenchoidea</taxon>
        <taxon>Meloidogynidae</taxon>
        <taxon>Meloidogyninae</taxon>
        <taxon>Meloidogyne</taxon>
    </lineage>
</organism>
<evidence type="ECO:0000313" key="3">
    <source>
        <dbReference type="Proteomes" id="UP000095281"/>
    </source>
</evidence>
<accession>A0A1I8BEQ3</accession>
<dbReference type="AlphaFoldDB" id="A0A1I8BEQ3"/>
<evidence type="ECO:0000256" key="1">
    <source>
        <dbReference type="SAM" id="Coils"/>
    </source>
</evidence>
<feature type="region of interest" description="Disordered" evidence="2">
    <location>
        <begin position="469"/>
        <end position="513"/>
    </location>
</feature>
<feature type="compositionally biased region" description="Basic and acidic residues" evidence="2">
    <location>
        <begin position="490"/>
        <end position="513"/>
    </location>
</feature>
<dbReference type="WBParaSite" id="MhA1_Contig210.frz3.gene34">
    <property type="protein sequence ID" value="MhA1_Contig210.frz3.gene34"/>
    <property type="gene ID" value="MhA1_Contig210.frz3.gene34"/>
</dbReference>
<protein>
    <submittedName>
        <fullName evidence="4">Uncharacterized protein</fullName>
    </submittedName>
</protein>
<feature type="region of interest" description="Disordered" evidence="2">
    <location>
        <begin position="354"/>
        <end position="381"/>
    </location>
</feature>
<keyword evidence="3" id="KW-1185">Reference proteome</keyword>
<feature type="compositionally biased region" description="Polar residues" evidence="2">
    <location>
        <begin position="475"/>
        <end position="489"/>
    </location>
</feature>
<evidence type="ECO:0000256" key="2">
    <source>
        <dbReference type="SAM" id="MobiDB-lite"/>
    </source>
</evidence>
<proteinExistence type="predicted"/>
<keyword evidence="1" id="KW-0175">Coiled coil</keyword>
<sequence length="830" mass="89953">MSESLQLEQNRDDEEQKQQLEALNQSLFATIAEYTKIRNEHAKFIEQQLCSIRCDIERRIRSADLDNFDKQQLGTVCNDLLNGLRQKGRQLVDLCDAIKTSAENLNQLKLCFSEWGDGSGKATKGIKPICSSFDMQKRLELLEDHYEKSLNDFERAKNDLDNLDKHLEFSGNLLQSSSSSLQNDVLTPLEQHQLIRTNDNISKMCTKLETRIRQIRTQIELQESKKLNKKTDKEIPSLKNSEDVASFCVLKLEQLNIYENKNDGKVKVDNNNSANFRQNLFNYMTNLNQYKTPLEGNGIRLVQPVRPSLPAAKDNQFVETDEFKLKNVLLESLKPKPQLVSIGVQSPDFMALTPSKAKKTPTKPPIKPQKIKTPETPKSTFNQTKMTETLSKNVVGYVNDFTTPTKMTEKSVELPQLFSFKQQKQVITEVPNQVSTPITTSTIVSTSPDILPTFTTFITSTCTSTPTSTILTTTNDNSKQFELPTPQNIKENEKTPEKPKEQEKTEKENFLQKEAEKKEISVENNKIQQNVGDEGMEDEIVAPTSLTTTSQEHSISSVNFNFMGGLGATSTPVNANRNPFGSIQPKPSGLFGSTPQPQFGSGSVFGSSVINNQNSGNFGSFGAIGSGGSSGSSSFGSSPFAAAPVKPSIFGAAPFGSNVSSPFASNPVAGSGGSGGSGGGSMFGGGIKSGGGSTTGIGTTGFSAFASKSSAFGQLASQAQQQQTEQKPSLFGGGTALNTSGGGGTLFGGFGGSPTASTVPKPGFGQQKSVAGWSIHRAALSISPTACDLPMSYTLRSSLMTAACATPIQQQYNNEALGKGTNRFTIYFTY</sequence>
<dbReference type="Proteomes" id="UP000095281">
    <property type="component" value="Unplaced"/>
</dbReference>